<sequence>MHPGFVRAPELLPVPKAADLPAGRLSGKRCVWCGKAATDDLSARVSVVKGELLRWEPRSCLPCLRREAKRVYNTHITVCARCTHRDYCLDSKALFELGFPQ</sequence>
<evidence type="ECO:0000313" key="2">
    <source>
        <dbReference type="Proteomes" id="UP001056374"/>
    </source>
</evidence>
<dbReference type="EMBL" id="CP099468">
    <property type="protein sequence ID" value="USQ82619.1"/>
    <property type="molecule type" value="Genomic_DNA"/>
</dbReference>
<gene>
    <name evidence="1" type="ORF">NFX46_01850</name>
</gene>
<protein>
    <submittedName>
        <fullName evidence="1">Uncharacterized protein</fullName>
    </submittedName>
</protein>
<reference evidence="1" key="1">
    <citation type="submission" date="2022-06" db="EMBL/GenBank/DDBJ databases">
        <title>Complete genome sequence of soil microorganisms Streptomyces sp. Qhu-M197 isolated from Alpine meadows habitats on the Tibetan Plateau.</title>
        <authorList>
            <person name="Zhang B."/>
            <person name="Xiang X."/>
            <person name="Fan J."/>
        </authorList>
    </citation>
    <scope>NUCLEOTIDE SEQUENCE</scope>
    <source>
        <strain evidence="1">Qhu-M197</strain>
    </source>
</reference>
<evidence type="ECO:0000313" key="1">
    <source>
        <dbReference type="EMBL" id="USQ82619.1"/>
    </source>
</evidence>
<dbReference type="RefSeq" id="WP_252545278.1">
    <property type="nucleotide sequence ID" value="NZ_CP099468.1"/>
</dbReference>
<accession>A0ABY4Z0U9</accession>
<dbReference type="Proteomes" id="UP001056374">
    <property type="component" value="Chromosome"/>
</dbReference>
<organism evidence="1 2">
    <name type="scientific">Streptomyces phaeoluteigriseus</name>
    <dbReference type="NCBI Taxonomy" id="114686"/>
    <lineage>
        <taxon>Bacteria</taxon>
        <taxon>Bacillati</taxon>
        <taxon>Actinomycetota</taxon>
        <taxon>Actinomycetes</taxon>
        <taxon>Kitasatosporales</taxon>
        <taxon>Streptomycetaceae</taxon>
        <taxon>Streptomyces</taxon>
        <taxon>Streptomyces aurantiacus group</taxon>
    </lineage>
</organism>
<keyword evidence="2" id="KW-1185">Reference proteome</keyword>
<proteinExistence type="predicted"/>
<name>A0ABY4Z0U9_9ACTN</name>